<evidence type="ECO:0000256" key="2">
    <source>
        <dbReference type="SAM" id="SignalP"/>
    </source>
</evidence>
<dbReference type="SUPFAM" id="SSF55797">
    <property type="entry name" value="PR-1-like"/>
    <property type="match status" value="1"/>
</dbReference>
<evidence type="ECO:0000313" key="5">
    <source>
        <dbReference type="Proteomes" id="UP000319342"/>
    </source>
</evidence>
<feature type="region of interest" description="Disordered" evidence="1">
    <location>
        <begin position="44"/>
        <end position="71"/>
    </location>
</feature>
<dbReference type="Proteomes" id="UP000319342">
    <property type="component" value="Chromosome"/>
</dbReference>
<dbReference type="InterPro" id="IPR035940">
    <property type="entry name" value="CAP_sf"/>
</dbReference>
<feature type="signal peptide" evidence="2">
    <location>
        <begin position="1"/>
        <end position="28"/>
    </location>
</feature>
<dbReference type="OrthoDB" id="9783944at2"/>
<dbReference type="CDD" id="cd05379">
    <property type="entry name" value="CAP_bacterial"/>
    <property type="match status" value="1"/>
</dbReference>
<evidence type="ECO:0000259" key="3">
    <source>
        <dbReference type="Pfam" id="PF00188"/>
    </source>
</evidence>
<name>A0A518D440_9BACT</name>
<keyword evidence="5" id="KW-1185">Reference proteome</keyword>
<feature type="compositionally biased region" description="Acidic residues" evidence="1">
    <location>
        <begin position="50"/>
        <end position="71"/>
    </location>
</feature>
<feature type="chain" id="PRO_5022227373" evidence="2">
    <location>
        <begin position="29"/>
        <end position="632"/>
    </location>
</feature>
<gene>
    <name evidence="4" type="ORF">Pla163_33940</name>
</gene>
<dbReference type="InterPro" id="IPR014044">
    <property type="entry name" value="CAP_dom"/>
</dbReference>
<dbReference type="PANTHER" id="PTHR31157:SF1">
    <property type="entry name" value="SCP DOMAIN-CONTAINING PROTEIN"/>
    <property type="match status" value="1"/>
</dbReference>
<keyword evidence="2" id="KW-0732">Signal</keyword>
<dbReference type="PANTHER" id="PTHR31157">
    <property type="entry name" value="SCP DOMAIN-CONTAINING PROTEIN"/>
    <property type="match status" value="1"/>
</dbReference>
<protein>
    <submittedName>
        <fullName evidence="4">Cysteine-rich secretory protein family protein</fullName>
    </submittedName>
</protein>
<dbReference type="Gene3D" id="3.40.33.10">
    <property type="entry name" value="CAP"/>
    <property type="match status" value="1"/>
</dbReference>
<dbReference type="RefSeq" id="WP_145191115.1">
    <property type="nucleotide sequence ID" value="NZ_CP036290.1"/>
</dbReference>
<proteinExistence type="predicted"/>
<dbReference type="EMBL" id="CP036290">
    <property type="protein sequence ID" value="QDU86243.1"/>
    <property type="molecule type" value="Genomic_DNA"/>
</dbReference>
<feature type="domain" description="SCP" evidence="3">
    <location>
        <begin position="354"/>
        <end position="458"/>
    </location>
</feature>
<dbReference type="AlphaFoldDB" id="A0A518D440"/>
<evidence type="ECO:0000313" key="4">
    <source>
        <dbReference type="EMBL" id="QDU86243.1"/>
    </source>
</evidence>
<accession>A0A518D440</accession>
<evidence type="ECO:0000256" key="1">
    <source>
        <dbReference type="SAM" id="MobiDB-lite"/>
    </source>
</evidence>
<sequence precursor="true">MFRTTLQRVGRSARAVLLATLVPGAVLGQSLLAGSAAPCAFDPAAPIFQDGDEDEEFDEDEYDDSDEDEDDLAARFPGTPAERLSRAYEELFELLGSRGFEVKPRAGQVTADLLEAHHGPAIPLVLREKGGLLDARLVAERERVRSLLPCATDGVRRSTIFEEEDALDSLRRDALALIEIYEKNRQKEVDVNRAGVEKAYERYSGLVEHEFDFAKSAEFDAETAWDTLVFLRRGEELLDLVDACLDDRGEVAVDRTESDEDTSPTAALYAERGTYFTGAPAGLEDFAYLLLLHAADQPVEVLARTDLLTRRIDVEPTRFERWLLRELRARAVTRFNERAVHSGTDNDAAFTPIINAYRRGLGLELLTIDERLLLASRQHSQHQVDNDYFSHDSPDPRKATPWDRAALEHFTGNVAENLATGRGGYTAKSVFEAWYRSPGHHRNMVGPRHRHLGAATDTGQSMWTLLLGGGDPTWRDWHPDVAPARRRENAKTLDRSAKALASGKLKDKAWRNDVQPLLTDFVDVLFGPTFVECSEPDDGAWKDSIDAFDRLLTAKLDLLALEETAVMHVIDHAADSEDTGLRRAADAFLRTHVPGLVPELDAIDAREGDWEAVRVAWEDRVRVQFQAARSSS</sequence>
<dbReference type="Pfam" id="PF00188">
    <property type="entry name" value="CAP"/>
    <property type="match status" value="1"/>
</dbReference>
<reference evidence="4 5" key="1">
    <citation type="submission" date="2019-02" db="EMBL/GenBank/DDBJ databases">
        <title>Deep-cultivation of Planctomycetes and their phenomic and genomic characterization uncovers novel biology.</title>
        <authorList>
            <person name="Wiegand S."/>
            <person name="Jogler M."/>
            <person name="Boedeker C."/>
            <person name="Pinto D."/>
            <person name="Vollmers J."/>
            <person name="Rivas-Marin E."/>
            <person name="Kohn T."/>
            <person name="Peeters S.H."/>
            <person name="Heuer A."/>
            <person name="Rast P."/>
            <person name="Oberbeckmann S."/>
            <person name="Bunk B."/>
            <person name="Jeske O."/>
            <person name="Meyerdierks A."/>
            <person name="Storesund J.E."/>
            <person name="Kallscheuer N."/>
            <person name="Luecker S."/>
            <person name="Lage O.M."/>
            <person name="Pohl T."/>
            <person name="Merkel B.J."/>
            <person name="Hornburger P."/>
            <person name="Mueller R.-W."/>
            <person name="Bruemmer F."/>
            <person name="Labrenz M."/>
            <person name="Spormann A.M."/>
            <person name="Op den Camp H."/>
            <person name="Overmann J."/>
            <person name="Amann R."/>
            <person name="Jetten M.S.M."/>
            <person name="Mascher T."/>
            <person name="Medema M.H."/>
            <person name="Devos D.P."/>
            <person name="Kaster A.-K."/>
            <person name="Ovreas L."/>
            <person name="Rohde M."/>
            <person name="Galperin M.Y."/>
            <person name="Jogler C."/>
        </authorList>
    </citation>
    <scope>NUCLEOTIDE SEQUENCE [LARGE SCALE GENOMIC DNA]</scope>
    <source>
        <strain evidence="4 5">Pla163</strain>
    </source>
</reference>
<organism evidence="4 5">
    <name type="scientific">Rohdeia mirabilis</name>
    <dbReference type="NCBI Taxonomy" id="2528008"/>
    <lineage>
        <taxon>Bacteria</taxon>
        <taxon>Pseudomonadati</taxon>
        <taxon>Planctomycetota</taxon>
        <taxon>Planctomycetia</taxon>
        <taxon>Planctomycetia incertae sedis</taxon>
        <taxon>Rohdeia</taxon>
    </lineage>
</organism>